<gene>
    <name evidence="10" type="ORF">COLO4_31880</name>
</gene>
<dbReference type="Pfam" id="PF13813">
    <property type="entry name" value="MBOAT_2"/>
    <property type="match status" value="1"/>
</dbReference>
<comment type="subcellular location">
    <subcellularLocation>
        <location evidence="1">Membrane</location>
        <topology evidence="1">Multi-pass membrane protein</topology>
    </subcellularLocation>
</comment>
<name>A0A1R3H314_9ROSI</name>
<evidence type="ECO:0000256" key="8">
    <source>
        <dbReference type="ARBA" id="ARBA00023315"/>
    </source>
</evidence>
<accession>A0A1R3H314</accession>
<organism evidence="10 11">
    <name type="scientific">Corchorus olitorius</name>
    <dbReference type="NCBI Taxonomy" id="93759"/>
    <lineage>
        <taxon>Eukaryota</taxon>
        <taxon>Viridiplantae</taxon>
        <taxon>Streptophyta</taxon>
        <taxon>Embryophyta</taxon>
        <taxon>Tracheophyta</taxon>
        <taxon>Spermatophyta</taxon>
        <taxon>Magnoliopsida</taxon>
        <taxon>eudicotyledons</taxon>
        <taxon>Gunneridae</taxon>
        <taxon>Pentapetalae</taxon>
        <taxon>rosids</taxon>
        <taxon>malvids</taxon>
        <taxon>Malvales</taxon>
        <taxon>Malvaceae</taxon>
        <taxon>Grewioideae</taxon>
        <taxon>Apeibeae</taxon>
        <taxon>Corchorus</taxon>
    </lineage>
</organism>
<keyword evidence="4" id="KW-0812">Transmembrane</keyword>
<dbReference type="STRING" id="93759.A0A1R3H314"/>
<sequence>METYLDVNLNIQATQLHLHLDMHFLQSESVGFPPLQSQRLIHFDLEVPPHKHRAMQRTSGTHDGQPYFIWSKMQVLHPLRSDGHAKAGEDIDHNISSITKPRAKGPLLHCQTFLDFLVVSIFPMKIKHKPTSGKSESLIRSALDIDRYEVVQLFNKPYLATSLQDFWGRRWNRYSSNILRETVYNPTRNMLNGIVGVATARILALICSLVVSGVLHEMLFYYITCGKKPTWEVTCYFVLQGLAMALEAAVKKLDLCRHMMHGIKATPTGGDLCRHMMHRLKDTTAGGGLCRHMMHGLKATPAGGAHICVKKKIDEKYIVIVGELYKSVIREDVVDDQRGDEEPTG</sequence>
<protein>
    <recommendedName>
        <fullName evidence="9">Wax synthase domain-containing protein</fullName>
    </recommendedName>
</protein>
<dbReference type="GO" id="GO:0006629">
    <property type="term" value="P:lipid metabolic process"/>
    <property type="evidence" value="ECO:0007669"/>
    <property type="project" value="UniProtKB-KW"/>
</dbReference>
<feature type="domain" description="Wax synthase" evidence="9">
    <location>
        <begin position="152"/>
        <end position="238"/>
    </location>
</feature>
<comment type="caution">
    <text evidence="10">The sequence shown here is derived from an EMBL/GenBank/DDBJ whole genome shotgun (WGS) entry which is preliminary data.</text>
</comment>
<keyword evidence="3" id="KW-0808">Transferase</keyword>
<evidence type="ECO:0000256" key="3">
    <source>
        <dbReference type="ARBA" id="ARBA00022679"/>
    </source>
</evidence>
<evidence type="ECO:0000313" key="11">
    <source>
        <dbReference type="Proteomes" id="UP000187203"/>
    </source>
</evidence>
<keyword evidence="7" id="KW-0472">Membrane</keyword>
<reference evidence="11" key="1">
    <citation type="submission" date="2013-09" db="EMBL/GenBank/DDBJ databases">
        <title>Corchorus olitorius genome sequencing.</title>
        <authorList>
            <person name="Alam M."/>
            <person name="Haque M.S."/>
            <person name="Islam M.S."/>
            <person name="Emdad E.M."/>
            <person name="Islam M.M."/>
            <person name="Ahmed B."/>
            <person name="Halim A."/>
            <person name="Hossen Q.M.M."/>
            <person name="Hossain M.Z."/>
            <person name="Ahmed R."/>
            <person name="Khan M.M."/>
            <person name="Islam R."/>
            <person name="Rashid M.M."/>
            <person name="Khan S.A."/>
            <person name="Rahman M.S."/>
            <person name="Alam M."/>
            <person name="Yahiya A.S."/>
            <person name="Khan M.S."/>
            <person name="Azam M.S."/>
            <person name="Haque T."/>
            <person name="Lashkar M.Z.H."/>
            <person name="Akhand A.I."/>
            <person name="Morshed G."/>
            <person name="Roy S."/>
            <person name="Uddin K.S."/>
            <person name="Rabeya T."/>
            <person name="Hossain A.S."/>
            <person name="Chowdhury A."/>
            <person name="Snigdha A.R."/>
            <person name="Mortoza M.S."/>
            <person name="Matin S.A."/>
            <person name="Hoque S.M.E."/>
            <person name="Islam M.K."/>
            <person name="Roy D.K."/>
            <person name="Haider R."/>
            <person name="Moosa M.M."/>
            <person name="Elias S.M."/>
            <person name="Hasan A.M."/>
            <person name="Jahan S."/>
            <person name="Shafiuddin M."/>
            <person name="Mahmood N."/>
            <person name="Shommy N.S."/>
        </authorList>
    </citation>
    <scope>NUCLEOTIDE SEQUENCE [LARGE SCALE GENOMIC DNA]</scope>
    <source>
        <strain evidence="11">cv. O-4</strain>
    </source>
</reference>
<dbReference type="PANTHER" id="PTHR31595:SF11">
    <property type="entry name" value="LONG-CHAIN-ALCOHOL O-FATTY-ACYLTRANSFERASE 1-RELATED"/>
    <property type="match status" value="1"/>
</dbReference>
<dbReference type="EMBL" id="AWUE01020878">
    <property type="protein sequence ID" value="OMO64743.1"/>
    <property type="molecule type" value="Genomic_DNA"/>
</dbReference>
<dbReference type="PANTHER" id="PTHR31595">
    <property type="entry name" value="LONG-CHAIN-ALCOHOL O-FATTY-ACYLTRANSFERASE 3-RELATED"/>
    <property type="match status" value="1"/>
</dbReference>
<evidence type="ECO:0000256" key="1">
    <source>
        <dbReference type="ARBA" id="ARBA00004141"/>
    </source>
</evidence>
<dbReference type="InterPro" id="IPR032805">
    <property type="entry name" value="Wax_synthase_dom"/>
</dbReference>
<evidence type="ECO:0000256" key="5">
    <source>
        <dbReference type="ARBA" id="ARBA00022989"/>
    </source>
</evidence>
<dbReference type="AlphaFoldDB" id="A0A1R3H314"/>
<dbReference type="InterPro" id="IPR044851">
    <property type="entry name" value="Wax_synthase"/>
</dbReference>
<proteinExistence type="inferred from homology"/>
<dbReference type="GO" id="GO:0008374">
    <property type="term" value="F:O-acyltransferase activity"/>
    <property type="evidence" value="ECO:0007669"/>
    <property type="project" value="InterPro"/>
</dbReference>
<dbReference type="Proteomes" id="UP000187203">
    <property type="component" value="Unassembled WGS sequence"/>
</dbReference>
<evidence type="ECO:0000256" key="7">
    <source>
        <dbReference type="ARBA" id="ARBA00023136"/>
    </source>
</evidence>
<dbReference type="GO" id="GO:0016020">
    <property type="term" value="C:membrane"/>
    <property type="evidence" value="ECO:0007669"/>
    <property type="project" value="UniProtKB-SubCell"/>
</dbReference>
<evidence type="ECO:0000256" key="2">
    <source>
        <dbReference type="ARBA" id="ARBA00007282"/>
    </source>
</evidence>
<evidence type="ECO:0000259" key="9">
    <source>
        <dbReference type="Pfam" id="PF13813"/>
    </source>
</evidence>
<comment type="similarity">
    <text evidence="2">Belongs to the wax synthase family.</text>
</comment>
<keyword evidence="6" id="KW-0443">Lipid metabolism</keyword>
<evidence type="ECO:0000313" key="10">
    <source>
        <dbReference type="EMBL" id="OMO64743.1"/>
    </source>
</evidence>
<evidence type="ECO:0000256" key="6">
    <source>
        <dbReference type="ARBA" id="ARBA00023098"/>
    </source>
</evidence>
<dbReference type="OrthoDB" id="1077582at2759"/>
<keyword evidence="8" id="KW-0012">Acyltransferase</keyword>
<evidence type="ECO:0000256" key="4">
    <source>
        <dbReference type="ARBA" id="ARBA00022692"/>
    </source>
</evidence>
<keyword evidence="5" id="KW-1133">Transmembrane helix</keyword>
<keyword evidence="11" id="KW-1185">Reference proteome</keyword>